<reference evidence="2" key="1">
    <citation type="submission" date="2016-10" db="EMBL/GenBank/DDBJ databases">
        <authorList>
            <person name="Varghese N."/>
            <person name="Submissions S."/>
        </authorList>
    </citation>
    <scope>NUCLEOTIDE SEQUENCE [LARGE SCALE GENOMIC DNA]</scope>
    <source>
        <strain evidence="2">930I</strain>
    </source>
</reference>
<keyword evidence="2" id="KW-1185">Reference proteome</keyword>
<dbReference type="InterPro" id="IPR014985">
    <property type="entry name" value="WbqC"/>
</dbReference>
<accession>A0A1G8A2M8</accession>
<gene>
    <name evidence="1" type="ORF">SAMN05421742_104298</name>
</gene>
<proteinExistence type="predicted"/>
<dbReference type="AlphaFoldDB" id="A0A1G8A2M8"/>
<sequence length="241" mass="28040">MILTAHQPVYLPWLGLFHKIALADSFVSFNQVQYQSKDWNNRNKIKTPQGALWLSVPVKKKGRLERLYTDIEIDNETPWSRKHWGSLKGAYSKSRHFKKYADFFEDTYNNREFRTLVELNEYMLEWFIDQLGIKVKTTTMDKHCFSGKKSGLVLDMCQKMGANHYIFGEQGRDYANIDEFKASGVVPHFQSYSHPTYPQLHGPFISHLSIVDLLFNHGEDSLDILMSGNIDRSQLLQDIQA</sequence>
<organism evidence="1 2">
    <name type="scientific">Roseospirillum parvum</name>
    <dbReference type="NCBI Taxonomy" id="83401"/>
    <lineage>
        <taxon>Bacteria</taxon>
        <taxon>Pseudomonadati</taxon>
        <taxon>Pseudomonadota</taxon>
        <taxon>Alphaproteobacteria</taxon>
        <taxon>Rhodospirillales</taxon>
        <taxon>Rhodospirillaceae</taxon>
        <taxon>Roseospirillum</taxon>
    </lineage>
</organism>
<dbReference type="Pfam" id="PF08889">
    <property type="entry name" value="WbqC"/>
    <property type="match status" value="1"/>
</dbReference>
<dbReference type="OrthoDB" id="3611744at2"/>
<evidence type="ECO:0000313" key="2">
    <source>
        <dbReference type="Proteomes" id="UP000217076"/>
    </source>
</evidence>
<dbReference type="RefSeq" id="WP_092618270.1">
    <property type="nucleotide sequence ID" value="NZ_FNCV01000004.1"/>
</dbReference>
<dbReference type="EMBL" id="FNCV01000004">
    <property type="protein sequence ID" value="SDH15097.1"/>
    <property type="molecule type" value="Genomic_DNA"/>
</dbReference>
<name>A0A1G8A2M8_9PROT</name>
<dbReference type="STRING" id="83401.SAMN05421742_104298"/>
<dbReference type="Proteomes" id="UP000217076">
    <property type="component" value="Unassembled WGS sequence"/>
</dbReference>
<protein>
    <submittedName>
        <fullName evidence="1">WbqC-like protein family protein</fullName>
    </submittedName>
</protein>
<evidence type="ECO:0000313" key="1">
    <source>
        <dbReference type="EMBL" id="SDH15097.1"/>
    </source>
</evidence>